<feature type="transmembrane region" description="Helical" evidence="1">
    <location>
        <begin position="128"/>
        <end position="148"/>
    </location>
</feature>
<keyword evidence="1" id="KW-0472">Membrane</keyword>
<organism evidence="2">
    <name type="scientific">Sarcoptes scabiei</name>
    <name type="common">Itch mite</name>
    <name type="synonym">Acarus scabiei</name>
    <dbReference type="NCBI Taxonomy" id="52283"/>
    <lineage>
        <taxon>Eukaryota</taxon>
        <taxon>Metazoa</taxon>
        <taxon>Ecdysozoa</taxon>
        <taxon>Arthropoda</taxon>
        <taxon>Chelicerata</taxon>
        <taxon>Arachnida</taxon>
        <taxon>Acari</taxon>
        <taxon>Acariformes</taxon>
        <taxon>Sarcoptiformes</taxon>
        <taxon>Astigmata</taxon>
        <taxon>Psoroptidia</taxon>
        <taxon>Sarcoptoidea</taxon>
        <taxon>Sarcoptidae</taxon>
        <taxon>Sarcoptinae</taxon>
        <taxon>Sarcoptes</taxon>
    </lineage>
</organism>
<dbReference type="EnsemblMetazoa" id="SSS_4019s_mrna">
    <property type="protein sequence ID" value="KAF7495641.1"/>
    <property type="gene ID" value="SSS_4019"/>
</dbReference>
<protein>
    <submittedName>
        <fullName evidence="2 3">Uncharacterized protein</fullName>
    </submittedName>
</protein>
<reference evidence="4" key="1">
    <citation type="journal article" date="2020" name="PLoS Negl. Trop. Dis.">
        <title>High-quality nuclear genome for Sarcoptes scabiei-A critical resource for a neglected parasite.</title>
        <authorList>
            <person name="Korhonen P.K."/>
            <person name="Gasser R.B."/>
            <person name="Ma G."/>
            <person name="Wang T."/>
            <person name="Stroehlein A.J."/>
            <person name="Young N.D."/>
            <person name="Ang C.S."/>
            <person name="Fernando D.D."/>
            <person name="Lu H.C."/>
            <person name="Taylor S."/>
            <person name="Reynolds S.L."/>
            <person name="Mofiz E."/>
            <person name="Najaraj S.H."/>
            <person name="Gowda H."/>
            <person name="Madugundu A."/>
            <person name="Renuse S."/>
            <person name="Holt D."/>
            <person name="Pandey A."/>
            <person name="Papenfuss A.T."/>
            <person name="Fischer K."/>
        </authorList>
    </citation>
    <scope>NUCLEOTIDE SEQUENCE [LARGE SCALE GENOMIC DNA]</scope>
</reference>
<evidence type="ECO:0000256" key="1">
    <source>
        <dbReference type="SAM" id="Phobius"/>
    </source>
</evidence>
<gene>
    <name evidence="2" type="ORF">SSS_4019</name>
</gene>
<reference evidence="2" key="2">
    <citation type="submission" date="2020-01" db="EMBL/GenBank/DDBJ databases">
        <authorList>
            <person name="Korhonen P.K.K."/>
            <person name="Guangxu M.G."/>
            <person name="Wang T.W."/>
            <person name="Stroehlein A.J.S."/>
            <person name="Young N.D."/>
            <person name="Ang C.-S.A."/>
            <person name="Fernando D.W.F."/>
            <person name="Lu H.L."/>
            <person name="Taylor S.T."/>
            <person name="Ehtesham M.E.M."/>
            <person name="Najaraj S.H.N."/>
            <person name="Harsha G.H.G."/>
            <person name="Madugundu A.M."/>
            <person name="Renuse S.R."/>
            <person name="Holt D.H."/>
            <person name="Pandey A.P."/>
            <person name="Papenfuss A.P."/>
            <person name="Gasser R.B.G."/>
            <person name="Fischer K.F."/>
        </authorList>
    </citation>
    <scope>NUCLEOTIDE SEQUENCE</scope>
    <source>
        <strain evidence="2">SSS_KF_BRIS2020</strain>
    </source>
</reference>
<dbReference type="AlphaFoldDB" id="A0A834RFF4"/>
<name>A0A834RFF4_SARSC</name>
<evidence type="ECO:0000313" key="3">
    <source>
        <dbReference type="EnsemblMetazoa" id="KAF7495641.1"/>
    </source>
</evidence>
<reference evidence="3" key="3">
    <citation type="submission" date="2022-06" db="UniProtKB">
        <authorList>
            <consortium name="EnsemblMetazoa"/>
        </authorList>
    </citation>
    <scope>IDENTIFICATION</scope>
</reference>
<evidence type="ECO:0000313" key="4">
    <source>
        <dbReference type="Proteomes" id="UP000070412"/>
    </source>
</evidence>
<feature type="transmembrane region" description="Helical" evidence="1">
    <location>
        <begin position="88"/>
        <end position="108"/>
    </location>
</feature>
<feature type="transmembrane region" description="Helical" evidence="1">
    <location>
        <begin position="227"/>
        <end position="251"/>
    </location>
</feature>
<dbReference type="EMBL" id="WVUK01000047">
    <property type="protein sequence ID" value="KAF7495641.1"/>
    <property type="molecule type" value="Genomic_DNA"/>
</dbReference>
<sequence>MSIFANSLIKTYPLRLFVNYFRLIGIDFASFERKFLLYWIKCLAMNLFFVFVYMMAYARNAKKFDELRILRVTNTAFGRMMDLIGDNIFFWPFFIIHMFYYFQGNSLINLMDSMLFTIVYPNDRKHRLIYACIMFVCNGYGILIYLAFGHLADRIEFPPTLYNLIIIYTVFLTNITTHGVALLMLHYFKFGTLQTLKRLNSMIVKNQITETYCLQMIRTLTNLNQKFHSIIGCLIIPLRIRDAFFIIFILFRLCENEITFFQFITTIAVIIYKFYILYLDYEIQNIFSRLCRSLRQRNQQEQQRQINGILLDQWLAKNGAITLDSTTTMKTTTKTTKTIGDDG</sequence>
<feature type="transmembrane region" description="Helical" evidence="1">
    <location>
        <begin position="37"/>
        <end position="58"/>
    </location>
</feature>
<evidence type="ECO:0000313" key="2">
    <source>
        <dbReference type="EMBL" id="KAF7495641.1"/>
    </source>
</evidence>
<keyword evidence="1" id="KW-0812">Transmembrane</keyword>
<feature type="transmembrane region" description="Helical" evidence="1">
    <location>
        <begin position="160"/>
        <end position="188"/>
    </location>
</feature>
<keyword evidence="1" id="KW-1133">Transmembrane helix</keyword>
<keyword evidence="4" id="KW-1185">Reference proteome</keyword>
<proteinExistence type="predicted"/>
<accession>A0A834RFF4</accession>
<feature type="transmembrane region" description="Helical" evidence="1">
    <location>
        <begin position="258"/>
        <end position="278"/>
    </location>
</feature>
<dbReference type="Proteomes" id="UP000070412">
    <property type="component" value="Unassembled WGS sequence"/>
</dbReference>